<dbReference type="AlphaFoldDB" id="A0A7Y3TZF5"/>
<dbReference type="Pfam" id="PF12836">
    <property type="entry name" value="HHH_3"/>
    <property type="match status" value="1"/>
</dbReference>
<dbReference type="InterPro" id="IPR004509">
    <property type="entry name" value="Competence_ComEA_HhH"/>
</dbReference>
<dbReference type="PANTHER" id="PTHR21180:SF32">
    <property type="entry name" value="ENDONUCLEASE_EXONUCLEASE_PHOSPHATASE FAMILY DOMAIN-CONTAINING PROTEIN 1"/>
    <property type="match status" value="1"/>
</dbReference>
<evidence type="ECO:0000256" key="1">
    <source>
        <dbReference type="SAM" id="SignalP"/>
    </source>
</evidence>
<dbReference type="Proteomes" id="UP000588806">
    <property type="component" value="Unassembled WGS sequence"/>
</dbReference>
<feature type="chain" id="PRO_5031451218" evidence="1">
    <location>
        <begin position="27"/>
        <end position="92"/>
    </location>
</feature>
<dbReference type="NCBIfam" id="TIGR00426">
    <property type="entry name" value="competence protein ComEA helix-hairpin-helix repeat region"/>
    <property type="match status" value="1"/>
</dbReference>
<keyword evidence="1" id="KW-0732">Signal</keyword>
<name>A0A7Y3TZF5_9GAMM</name>
<dbReference type="SMART" id="SM00278">
    <property type="entry name" value="HhH1"/>
    <property type="match status" value="2"/>
</dbReference>
<keyword evidence="4" id="KW-1185">Reference proteome</keyword>
<evidence type="ECO:0000313" key="4">
    <source>
        <dbReference type="Proteomes" id="UP000588806"/>
    </source>
</evidence>
<reference evidence="3 4" key="1">
    <citation type="submission" date="2020-05" db="EMBL/GenBank/DDBJ databases">
        <authorList>
            <person name="Ruan W."/>
            <person name="Jeon C.O."/>
            <person name="Chun B.H."/>
        </authorList>
    </citation>
    <scope>NUCLEOTIDE SEQUENCE [LARGE SCALE GENOMIC DNA]</scope>
    <source>
        <strain evidence="3 4">TBZ9</strain>
    </source>
</reference>
<dbReference type="InterPro" id="IPR003583">
    <property type="entry name" value="Hlx-hairpin-Hlx_DNA-bd_motif"/>
</dbReference>
<evidence type="ECO:0000259" key="2">
    <source>
        <dbReference type="SMART" id="SM00278"/>
    </source>
</evidence>
<keyword evidence="3" id="KW-0238">DNA-binding</keyword>
<dbReference type="GO" id="GO:0015627">
    <property type="term" value="C:type II protein secretion system complex"/>
    <property type="evidence" value="ECO:0007669"/>
    <property type="project" value="TreeGrafter"/>
</dbReference>
<comment type="caution">
    <text evidence="3">The sequence shown here is derived from an EMBL/GenBank/DDBJ whole genome shotgun (WGS) entry which is preliminary data.</text>
</comment>
<dbReference type="PANTHER" id="PTHR21180">
    <property type="entry name" value="ENDONUCLEASE/EXONUCLEASE/PHOSPHATASE FAMILY DOMAIN-CONTAINING PROTEIN 1"/>
    <property type="match status" value="1"/>
</dbReference>
<protein>
    <submittedName>
        <fullName evidence="3">ComEA family DNA-binding protein</fullName>
    </submittedName>
</protein>
<dbReference type="EMBL" id="JABFHI010000004">
    <property type="protein sequence ID" value="NOG32287.1"/>
    <property type="molecule type" value="Genomic_DNA"/>
</dbReference>
<dbReference type="GO" id="GO:0015628">
    <property type="term" value="P:protein secretion by the type II secretion system"/>
    <property type="evidence" value="ECO:0007669"/>
    <property type="project" value="TreeGrafter"/>
</dbReference>
<organism evidence="3 4">
    <name type="scientific">Vreelandella azerica</name>
    <dbReference type="NCBI Taxonomy" id="2732867"/>
    <lineage>
        <taxon>Bacteria</taxon>
        <taxon>Pseudomonadati</taxon>
        <taxon>Pseudomonadota</taxon>
        <taxon>Gammaproteobacteria</taxon>
        <taxon>Oceanospirillales</taxon>
        <taxon>Halomonadaceae</taxon>
        <taxon>Vreelandella</taxon>
    </lineage>
</organism>
<accession>A0A7Y3TZF5</accession>
<feature type="domain" description="Helix-hairpin-helix DNA-binding motif class 1" evidence="2">
    <location>
        <begin position="70"/>
        <end position="89"/>
    </location>
</feature>
<feature type="domain" description="Helix-hairpin-helix DNA-binding motif class 1" evidence="2">
    <location>
        <begin position="40"/>
        <end position="59"/>
    </location>
</feature>
<dbReference type="GO" id="GO:0003677">
    <property type="term" value="F:DNA binding"/>
    <property type="evidence" value="ECO:0007669"/>
    <property type="project" value="UniProtKB-KW"/>
</dbReference>
<dbReference type="InterPro" id="IPR051675">
    <property type="entry name" value="Endo/Exo/Phosphatase_dom_1"/>
</dbReference>
<dbReference type="SUPFAM" id="SSF47781">
    <property type="entry name" value="RuvA domain 2-like"/>
    <property type="match status" value="1"/>
</dbReference>
<feature type="signal peptide" evidence="1">
    <location>
        <begin position="1"/>
        <end position="26"/>
    </location>
</feature>
<dbReference type="RefSeq" id="WP_171702737.1">
    <property type="nucleotide sequence ID" value="NZ_JABFHI010000004.1"/>
</dbReference>
<dbReference type="GO" id="GO:0006281">
    <property type="term" value="P:DNA repair"/>
    <property type="evidence" value="ECO:0007669"/>
    <property type="project" value="InterPro"/>
</dbReference>
<gene>
    <name evidence="3" type="ORF">HLB35_11925</name>
</gene>
<dbReference type="InterPro" id="IPR010994">
    <property type="entry name" value="RuvA_2-like"/>
</dbReference>
<proteinExistence type="predicted"/>
<evidence type="ECO:0000313" key="3">
    <source>
        <dbReference type="EMBL" id="NOG32287.1"/>
    </source>
</evidence>
<sequence length="92" mass="9694">MKITTKGWLAALLITTCLGLSSPLLAQQVAPININTADAALLEELPGIGPSRAEAIIQERETNGEFTSADDLTRVSGIGNATVEGLKDQIEF</sequence>
<reference evidence="3 4" key="2">
    <citation type="submission" date="2020-06" db="EMBL/GenBank/DDBJ databases">
        <title>Halomonas songnenensis sp. nov., a moderately halophilic bacterium isolated from saline and alkaline soils.</title>
        <authorList>
            <person name="Jiang J."/>
            <person name="Pan Y."/>
        </authorList>
    </citation>
    <scope>NUCLEOTIDE SEQUENCE [LARGE SCALE GENOMIC DNA]</scope>
    <source>
        <strain evidence="3 4">TBZ9</strain>
    </source>
</reference>
<dbReference type="Gene3D" id="1.10.150.320">
    <property type="entry name" value="Photosystem II 12 kDa extrinsic protein"/>
    <property type="match status" value="1"/>
</dbReference>